<evidence type="ECO:0000313" key="1">
    <source>
        <dbReference type="EMBL" id="KAF5193455.1"/>
    </source>
</evidence>
<dbReference type="OrthoDB" id="1924287at2759"/>
<reference evidence="1 2" key="1">
    <citation type="submission" date="2020-06" db="EMBL/GenBank/DDBJ databases">
        <title>Transcriptomic and genomic resources for Thalictrum thalictroides and T. hernandezii: Facilitating candidate gene discovery in an emerging model plant lineage.</title>
        <authorList>
            <person name="Arias T."/>
            <person name="Riano-Pachon D.M."/>
            <person name="Di Stilio V.S."/>
        </authorList>
    </citation>
    <scope>NUCLEOTIDE SEQUENCE [LARGE SCALE GENOMIC DNA]</scope>
    <source>
        <strain evidence="2">cv. WT478/WT964</strain>
        <tissue evidence="1">Leaves</tissue>
    </source>
</reference>
<evidence type="ECO:0000313" key="2">
    <source>
        <dbReference type="Proteomes" id="UP000554482"/>
    </source>
</evidence>
<comment type="caution">
    <text evidence="1">The sequence shown here is derived from an EMBL/GenBank/DDBJ whole genome shotgun (WGS) entry which is preliminary data.</text>
</comment>
<organism evidence="1 2">
    <name type="scientific">Thalictrum thalictroides</name>
    <name type="common">Rue-anemone</name>
    <name type="synonym">Anemone thalictroides</name>
    <dbReference type="NCBI Taxonomy" id="46969"/>
    <lineage>
        <taxon>Eukaryota</taxon>
        <taxon>Viridiplantae</taxon>
        <taxon>Streptophyta</taxon>
        <taxon>Embryophyta</taxon>
        <taxon>Tracheophyta</taxon>
        <taxon>Spermatophyta</taxon>
        <taxon>Magnoliopsida</taxon>
        <taxon>Ranunculales</taxon>
        <taxon>Ranunculaceae</taxon>
        <taxon>Thalictroideae</taxon>
        <taxon>Thalictrum</taxon>
    </lineage>
</organism>
<dbReference type="EMBL" id="JABWDY010020031">
    <property type="protein sequence ID" value="KAF5193455.1"/>
    <property type="molecule type" value="Genomic_DNA"/>
</dbReference>
<accession>A0A7J6WAQ5</accession>
<proteinExistence type="predicted"/>
<protein>
    <submittedName>
        <fullName evidence="1">Uncharacterized protein</fullName>
    </submittedName>
</protein>
<dbReference type="Gene3D" id="1.25.40.180">
    <property type="match status" value="1"/>
</dbReference>
<gene>
    <name evidence="1" type="ORF">FRX31_016957</name>
</gene>
<dbReference type="Proteomes" id="UP000554482">
    <property type="component" value="Unassembled WGS sequence"/>
</dbReference>
<dbReference type="AlphaFoldDB" id="A0A7J6WAQ5"/>
<feature type="non-terminal residue" evidence="1">
    <location>
        <position position="1"/>
    </location>
</feature>
<sequence length="108" mass="12260">MSYSFNFTITHRALSISNLYVFLYNTIDAFPANRIDLGEALDFQIFKFILALAGRSVTHEISLDDTIEAETTLDIFKPDPQFLDNEMRYEELVKNILGDDSVQDAASS</sequence>
<name>A0A7J6WAQ5_THATH</name>
<keyword evidence="2" id="KW-1185">Reference proteome</keyword>